<reference evidence="1" key="1">
    <citation type="submission" date="2018-05" db="EMBL/GenBank/DDBJ databases">
        <authorList>
            <person name="Lanie J.A."/>
            <person name="Ng W.-L."/>
            <person name="Kazmierczak K.M."/>
            <person name="Andrzejewski T.M."/>
            <person name="Davidsen T.M."/>
            <person name="Wayne K.J."/>
            <person name="Tettelin H."/>
            <person name="Glass J.I."/>
            <person name="Rusch D."/>
            <person name="Podicherti R."/>
            <person name="Tsui H.-C.T."/>
            <person name="Winkler M.E."/>
        </authorList>
    </citation>
    <scope>NUCLEOTIDE SEQUENCE</scope>
</reference>
<name>A0A383BEV0_9ZZZZ</name>
<gene>
    <name evidence="1" type="ORF">METZ01_LOCUS471326</name>
</gene>
<sequence>VLPLIAGVAREDGQAALLQADGDALTGLHVVELHLDVGPETEGGYHGTEARFAVDVKIRTPKVRLSEVRPRELRT</sequence>
<accession>A0A383BEV0</accession>
<proteinExistence type="predicted"/>
<dbReference type="AlphaFoldDB" id="A0A383BEV0"/>
<dbReference type="EMBL" id="UINC01199851">
    <property type="protein sequence ID" value="SVE18472.1"/>
    <property type="molecule type" value="Genomic_DNA"/>
</dbReference>
<evidence type="ECO:0000313" key="1">
    <source>
        <dbReference type="EMBL" id="SVE18472.1"/>
    </source>
</evidence>
<feature type="non-terminal residue" evidence="1">
    <location>
        <position position="1"/>
    </location>
</feature>
<organism evidence="1">
    <name type="scientific">marine metagenome</name>
    <dbReference type="NCBI Taxonomy" id="408172"/>
    <lineage>
        <taxon>unclassified sequences</taxon>
        <taxon>metagenomes</taxon>
        <taxon>ecological metagenomes</taxon>
    </lineage>
</organism>
<protein>
    <submittedName>
        <fullName evidence="1">Uncharacterized protein</fullName>
    </submittedName>
</protein>